<dbReference type="EMBL" id="CP002086">
    <property type="protein sequence ID" value="ADJ29440.1"/>
    <property type="molecule type" value="Genomic_DNA"/>
</dbReference>
<protein>
    <recommendedName>
        <fullName evidence="3">Addiction module toxin, RelE/StbE family</fullName>
    </recommendedName>
</protein>
<dbReference type="InterPro" id="IPR035093">
    <property type="entry name" value="RelE/ParE_toxin_dom_sf"/>
</dbReference>
<evidence type="ECO:0008006" key="3">
    <source>
        <dbReference type="Google" id="ProtNLM"/>
    </source>
</evidence>
<sequence length="89" mass="10324">MYAMVVHRRAARYLRKLSQDQQVKIKHVLTQMKNGPLGLSGIKSMVGDWAGYRRIRVGNVRIIFWIDELKNVVYVDHIGPRGDVYKNKA</sequence>
<dbReference type="PANTHER" id="PTHR38813">
    <property type="match status" value="1"/>
</dbReference>
<dbReference type="RefSeq" id="WP_013221508.1">
    <property type="nucleotide sequence ID" value="NC_014315.1"/>
</dbReference>
<proteinExistence type="predicted"/>
<dbReference type="eggNOG" id="COG2026">
    <property type="taxonomic scope" value="Bacteria"/>
</dbReference>
<name>D8KAL3_NITWC</name>
<reference evidence="1 2" key="1">
    <citation type="submission" date="2010-06" db="EMBL/GenBank/DDBJ databases">
        <title>Complete sequence of chromosome of Nitrosococcus watsoni C-113.</title>
        <authorList>
            <consortium name="US DOE Joint Genome Institute"/>
            <person name="Lucas S."/>
            <person name="Copeland A."/>
            <person name="Lapidus A."/>
            <person name="Cheng J.-F."/>
            <person name="Bruce D."/>
            <person name="Goodwin L."/>
            <person name="Pitluck S."/>
            <person name="Malfatti S.A."/>
            <person name="Chain P.S.G."/>
            <person name="Land M."/>
            <person name="Hauser L."/>
            <person name="Kyrpides N."/>
            <person name="Ivanova N."/>
            <person name="Cambell M.A."/>
            <person name="Heidelberg J.F."/>
            <person name="Klotz M.G."/>
            <person name="Woyke T."/>
        </authorList>
    </citation>
    <scope>NUCLEOTIDE SEQUENCE [LARGE SCALE GENOMIC DNA]</scope>
    <source>
        <strain evidence="1 2">C-113</strain>
    </source>
</reference>
<accession>D8KAL3</accession>
<gene>
    <name evidence="1" type="ordered locus">Nwat_2665</name>
</gene>
<evidence type="ECO:0000313" key="1">
    <source>
        <dbReference type="EMBL" id="ADJ29440.1"/>
    </source>
</evidence>
<dbReference type="PANTHER" id="PTHR38813:SF1">
    <property type="entry name" value="TOXIN RELE1-RELATED"/>
    <property type="match status" value="1"/>
</dbReference>
<keyword evidence="2" id="KW-1185">Reference proteome</keyword>
<evidence type="ECO:0000313" key="2">
    <source>
        <dbReference type="Proteomes" id="UP000000393"/>
    </source>
</evidence>
<dbReference type="STRING" id="105559.Nwat_2665"/>
<dbReference type="SUPFAM" id="SSF143011">
    <property type="entry name" value="RelE-like"/>
    <property type="match status" value="1"/>
</dbReference>
<dbReference type="AlphaFoldDB" id="D8KAL3"/>
<dbReference type="Gene3D" id="3.30.2310.20">
    <property type="entry name" value="RelE-like"/>
    <property type="match status" value="1"/>
</dbReference>
<organism evidence="1 2">
    <name type="scientific">Nitrosococcus watsoni (strain C-113)</name>
    <dbReference type="NCBI Taxonomy" id="105559"/>
    <lineage>
        <taxon>Bacteria</taxon>
        <taxon>Pseudomonadati</taxon>
        <taxon>Pseudomonadota</taxon>
        <taxon>Gammaproteobacteria</taxon>
        <taxon>Chromatiales</taxon>
        <taxon>Chromatiaceae</taxon>
        <taxon>Nitrosococcus</taxon>
    </lineage>
</organism>
<dbReference type="Proteomes" id="UP000000393">
    <property type="component" value="Chromosome"/>
</dbReference>
<dbReference type="OrthoDB" id="5570653at2"/>
<dbReference type="KEGG" id="nwa:Nwat_2665"/>
<dbReference type="HOGENOM" id="CLU_155761_6_3_6"/>
<dbReference type="InterPro" id="IPR052747">
    <property type="entry name" value="TA_system_RelE_toxin"/>
</dbReference>